<feature type="binding site" evidence="9">
    <location>
        <position position="237"/>
    </location>
    <ligand>
        <name>Mg(2+)</name>
        <dbReference type="ChEBI" id="CHEBI:18420"/>
        <label>1</label>
    </ligand>
</feature>
<gene>
    <name evidence="9" type="primary">xylA</name>
    <name evidence="12" type="ORF">RC62_3029</name>
</gene>
<dbReference type="GO" id="GO:0005737">
    <property type="term" value="C:cytoplasm"/>
    <property type="evidence" value="ECO:0007669"/>
    <property type="project" value="UniProtKB-SubCell"/>
</dbReference>
<evidence type="ECO:0000256" key="3">
    <source>
        <dbReference type="ARBA" id="ARBA00011958"/>
    </source>
</evidence>
<comment type="subcellular location">
    <subcellularLocation>
        <location evidence="9 11">Cytoplasm</location>
    </subcellularLocation>
</comment>
<evidence type="ECO:0000256" key="2">
    <source>
        <dbReference type="ARBA" id="ARBA00011881"/>
    </source>
</evidence>
<dbReference type="RefSeq" id="WP_055098626.1">
    <property type="nucleotide sequence ID" value="NZ_JRLF01000016.1"/>
</dbReference>
<keyword evidence="9" id="KW-0963">Cytoplasm</keyword>
<comment type="caution">
    <text evidence="12">The sequence shown here is derived from an EMBL/GenBank/DDBJ whole genome shotgun (WGS) entry which is preliminary data.</text>
</comment>
<dbReference type="FunFam" id="3.20.20.150:FF:000002">
    <property type="entry name" value="Xylose isomerase"/>
    <property type="match status" value="1"/>
</dbReference>
<dbReference type="PANTHER" id="PTHR48408:SF1">
    <property type="entry name" value="XYLOSE ISOMERASE"/>
    <property type="match status" value="1"/>
</dbReference>
<dbReference type="EMBL" id="JRLF01000016">
    <property type="protein sequence ID" value="KQB36819.1"/>
    <property type="molecule type" value="Genomic_DNA"/>
</dbReference>
<evidence type="ECO:0000256" key="10">
    <source>
        <dbReference type="RuleBase" id="RU000609"/>
    </source>
</evidence>
<accession>A0A0Q0RWS8</accession>
<dbReference type="InterPro" id="IPR013452">
    <property type="entry name" value="Xylose_isom_bac"/>
</dbReference>
<sequence>MIVLGNKEYYKGIGEIKFEGKESDNPLAFKYYNPDQVVAGKTMREHFRFAIAYWHTFCGQGSDPFGPGTQNFAWDQSSDPVQAAKDKADAAFEFISKMGFDYFCFHDYDLIAEGPTFAESEKRLATITEYLKQKKAESGIKLLWGTSNCFSNPRFMNGAATNPDFNVVARAGGQVKLALDATIALEGENYVFWGGREGYMSLLNTDMGRELDHMAQFLTMSRDYARAQGFKGTFFIEPKPMEPSKHQYDFDSATAIGFLREYGLDKDFKINIEVNHATLAQHTFQHELEVAAKAGMLGSIDANRGDYQNGWDTDQFPNNIQETTEAMLVFLKAGGLQGGGVNFDAKIRRNSTDPEDVFLAHIGGADTFARALLTADKIITSSPYEKLRKERYSSFDSGKGKDFADGKLSLKDLYAIANENGELNLQSGKQELFENIINQYI</sequence>
<feature type="binding site" evidence="9">
    <location>
        <position position="344"/>
    </location>
    <ligand>
        <name>Mg(2+)</name>
        <dbReference type="ChEBI" id="CHEBI:18420"/>
        <label>1</label>
    </ligand>
</feature>
<evidence type="ECO:0000256" key="5">
    <source>
        <dbReference type="ARBA" id="ARBA00022723"/>
    </source>
</evidence>
<feature type="binding site" evidence="9">
    <location>
        <position position="312"/>
    </location>
    <ligand>
        <name>Mg(2+)</name>
        <dbReference type="ChEBI" id="CHEBI:18420"/>
        <label>2</label>
    </ligand>
</feature>
<feature type="binding site" evidence="9">
    <location>
        <position position="314"/>
    </location>
    <ligand>
        <name>Mg(2+)</name>
        <dbReference type="ChEBI" id="CHEBI:18420"/>
        <label>2</label>
    </ligand>
</feature>
<feature type="binding site" evidence="9">
    <location>
        <position position="273"/>
    </location>
    <ligand>
        <name>Mg(2+)</name>
        <dbReference type="ChEBI" id="CHEBI:18420"/>
        <label>1</label>
    </ligand>
</feature>
<protein>
    <recommendedName>
        <fullName evidence="3 9">Xylose isomerase</fullName>
        <ecNumber evidence="3 9">5.3.1.5</ecNumber>
    </recommendedName>
</protein>
<dbReference type="PATRIC" id="fig|362413.3.peg.2981"/>
<organism evidence="12 13">
    <name type="scientific">Flavobacterium aquidurense</name>
    <dbReference type="NCBI Taxonomy" id="362413"/>
    <lineage>
        <taxon>Bacteria</taxon>
        <taxon>Pseudomonadati</taxon>
        <taxon>Bacteroidota</taxon>
        <taxon>Flavobacteriia</taxon>
        <taxon>Flavobacteriales</taxon>
        <taxon>Flavobacteriaceae</taxon>
        <taxon>Flavobacterium</taxon>
    </lineage>
</organism>
<reference evidence="12 13" key="1">
    <citation type="submission" date="2014-09" db="EMBL/GenBank/DDBJ databases">
        <title>Genome sequence of Flavobacterium aquidurense RC62.</title>
        <authorList>
            <person name="Kim J.F."/>
            <person name="Kwak M.-J."/>
        </authorList>
    </citation>
    <scope>NUCLEOTIDE SEQUENCE [LARGE SCALE GENOMIC DNA]</scope>
    <source>
        <strain evidence="12 13">RC62</strain>
    </source>
</reference>
<evidence type="ECO:0000256" key="9">
    <source>
        <dbReference type="HAMAP-Rule" id="MF_00455"/>
    </source>
</evidence>
<dbReference type="Proteomes" id="UP000050443">
    <property type="component" value="Unassembled WGS sequence"/>
</dbReference>
<dbReference type="PANTHER" id="PTHR48408">
    <property type="match status" value="1"/>
</dbReference>
<dbReference type="HAMAP" id="MF_00455">
    <property type="entry name" value="Xylose_isom_A"/>
    <property type="match status" value="1"/>
</dbReference>
<feature type="binding site" evidence="9">
    <location>
        <position position="276"/>
    </location>
    <ligand>
        <name>Mg(2+)</name>
        <dbReference type="ChEBI" id="CHEBI:18420"/>
        <label>2</label>
    </ligand>
</feature>
<evidence type="ECO:0000256" key="6">
    <source>
        <dbReference type="ARBA" id="ARBA00023235"/>
    </source>
</evidence>
<evidence type="ECO:0000256" key="11">
    <source>
        <dbReference type="RuleBase" id="RU000610"/>
    </source>
</evidence>
<dbReference type="GO" id="GO:0042732">
    <property type="term" value="P:D-xylose metabolic process"/>
    <property type="evidence" value="ECO:0007669"/>
    <property type="project" value="UniProtKB-UniRule"/>
</dbReference>
<proteinExistence type="inferred from homology"/>
<feature type="binding site" evidence="9">
    <location>
        <position position="273"/>
    </location>
    <ligand>
        <name>Mg(2+)</name>
        <dbReference type="ChEBI" id="CHEBI:18420"/>
        <label>2</label>
    </ligand>
</feature>
<dbReference type="NCBIfam" id="TIGR02630">
    <property type="entry name" value="xylose_isom_A"/>
    <property type="match status" value="1"/>
</dbReference>
<evidence type="ECO:0000256" key="4">
    <source>
        <dbReference type="ARBA" id="ARBA00022629"/>
    </source>
</evidence>
<evidence type="ECO:0000256" key="7">
    <source>
        <dbReference type="ARBA" id="ARBA00023277"/>
    </source>
</evidence>
<evidence type="ECO:0000313" key="13">
    <source>
        <dbReference type="Proteomes" id="UP000050443"/>
    </source>
</evidence>
<feature type="active site" evidence="9">
    <location>
        <position position="106"/>
    </location>
</feature>
<dbReference type="Gene3D" id="3.20.20.150">
    <property type="entry name" value="Divalent-metal-dependent TIM barrel enzymes"/>
    <property type="match status" value="1"/>
</dbReference>
<dbReference type="PRINTS" id="PR00688">
    <property type="entry name" value="XYLOSISMRASE"/>
</dbReference>
<keyword evidence="5 9" id="KW-0479">Metal-binding</keyword>
<feature type="binding site" evidence="9">
    <location>
        <position position="301"/>
    </location>
    <ligand>
        <name>Mg(2+)</name>
        <dbReference type="ChEBI" id="CHEBI:18420"/>
        <label>1</label>
    </ligand>
</feature>
<evidence type="ECO:0000256" key="1">
    <source>
        <dbReference type="ARBA" id="ARBA00005765"/>
    </source>
</evidence>
<comment type="subunit">
    <text evidence="2 9 11">Homotetramer.</text>
</comment>
<keyword evidence="6 9" id="KW-0413">Isomerase</keyword>
<name>A0A0Q0RWS8_9FLAO</name>
<dbReference type="AlphaFoldDB" id="A0A0Q0RWS8"/>
<keyword evidence="4 9" id="KW-0859">Xylose metabolism</keyword>
<keyword evidence="9" id="KW-0460">Magnesium</keyword>
<feature type="active site" evidence="9">
    <location>
        <position position="109"/>
    </location>
</feature>
<comment type="catalytic activity">
    <reaction evidence="8 9 10">
        <text>alpha-D-xylose = alpha-D-xylulofuranose</text>
        <dbReference type="Rhea" id="RHEA:22816"/>
        <dbReference type="ChEBI" id="CHEBI:28518"/>
        <dbReference type="ChEBI" id="CHEBI:188998"/>
        <dbReference type="EC" id="5.3.1.5"/>
    </reaction>
</comment>
<dbReference type="STRING" id="362413.RC62_3029"/>
<dbReference type="NCBIfam" id="NF003998">
    <property type="entry name" value="PRK05474.1"/>
    <property type="match status" value="1"/>
</dbReference>
<dbReference type="InterPro" id="IPR001998">
    <property type="entry name" value="Xylose_isomerase"/>
</dbReference>
<comment type="cofactor">
    <cofactor evidence="9">
        <name>Mg(2+)</name>
        <dbReference type="ChEBI" id="CHEBI:18420"/>
    </cofactor>
    <text evidence="9">Binds 2 magnesium ions per subunit.</text>
</comment>
<comment type="similarity">
    <text evidence="1 9 10">Belongs to the xylose isomerase family.</text>
</comment>
<dbReference type="InterPro" id="IPR036237">
    <property type="entry name" value="Xyl_isomerase-like_sf"/>
</dbReference>
<dbReference type="GO" id="GO:0000287">
    <property type="term" value="F:magnesium ion binding"/>
    <property type="evidence" value="ECO:0007669"/>
    <property type="project" value="UniProtKB-UniRule"/>
</dbReference>
<keyword evidence="7 9" id="KW-0119">Carbohydrate metabolism</keyword>
<dbReference type="SUPFAM" id="SSF51658">
    <property type="entry name" value="Xylose isomerase-like"/>
    <property type="match status" value="1"/>
</dbReference>
<dbReference type="OrthoDB" id="9763981at2"/>
<dbReference type="PROSITE" id="PS51415">
    <property type="entry name" value="XYLOSE_ISOMERASE"/>
    <property type="match status" value="1"/>
</dbReference>
<dbReference type="GO" id="GO:0009045">
    <property type="term" value="F:xylose isomerase activity"/>
    <property type="evidence" value="ECO:0007669"/>
    <property type="project" value="UniProtKB-UniRule"/>
</dbReference>
<evidence type="ECO:0000256" key="8">
    <source>
        <dbReference type="ARBA" id="ARBA00033659"/>
    </source>
</evidence>
<dbReference type="EC" id="5.3.1.5" evidence="3 9"/>
<evidence type="ECO:0000313" key="12">
    <source>
        <dbReference type="EMBL" id="KQB36819.1"/>
    </source>
</evidence>